<dbReference type="KEGG" id="adin:H7849_23580"/>
<dbReference type="EMBL" id="CP060394">
    <property type="protein sequence ID" value="QNI31961.1"/>
    <property type="molecule type" value="Genomic_DNA"/>
</dbReference>
<feature type="signal peptide" evidence="1">
    <location>
        <begin position="1"/>
        <end position="25"/>
    </location>
</feature>
<keyword evidence="1" id="KW-0732">Signal</keyword>
<organism evidence="2 3">
    <name type="scientific">Alloacidobacterium dinghuense</name>
    <dbReference type="NCBI Taxonomy" id="2763107"/>
    <lineage>
        <taxon>Bacteria</taxon>
        <taxon>Pseudomonadati</taxon>
        <taxon>Acidobacteriota</taxon>
        <taxon>Terriglobia</taxon>
        <taxon>Terriglobales</taxon>
        <taxon>Acidobacteriaceae</taxon>
        <taxon>Alloacidobacterium</taxon>
    </lineage>
</organism>
<evidence type="ECO:0000256" key="1">
    <source>
        <dbReference type="SAM" id="SignalP"/>
    </source>
</evidence>
<keyword evidence="3" id="KW-1185">Reference proteome</keyword>
<dbReference type="RefSeq" id="WP_186742918.1">
    <property type="nucleotide sequence ID" value="NZ_CP060394.1"/>
</dbReference>
<proteinExistence type="predicted"/>
<dbReference type="AlphaFoldDB" id="A0A7G8BHE1"/>
<sequence>MRKLVGAILVWAWFGYALSTTSANAQWVMVARAASGKIQQMSHKSANGNGYDVATVVLEANADKVYTTALAGLKAHENIKITKNNDKKRQIEFTNGVQYASLQATPLGDKLSQLMIASNVTDDSTSATSLVLQAVLKVCKEMNVNCTVEGS</sequence>
<evidence type="ECO:0000313" key="3">
    <source>
        <dbReference type="Proteomes" id="UP000515312"/>
    </source>
</evidence>
<evidence type="ECO:0000313" key="2">
    <source>
        <dbReference type="EMBL" id="QNI31961.1"/>
    </source>
</evidence>
<accession>A0A7G8BHE1</accession>
<reference evidence="2 3" key="1">
    <citation type="submission" date="2020-08" db="EMBL/GenBank/DDBJ databases">
        <title>Edaphobacter telluris sp. nov. and Acidobacterium dinghuensis sp. nov., two acidobacteria isolated from forest soil.</title>
        <authorList>
            <person name="Fu J."/>
            <person name="Qiu L."/>
        </authorList>
    </citation>
    <scope>NUCLEOTIDE SEQUENCE [LARGE SCALE GENOMIC DNA]</scope>
    <source>
        <strain evidence="2">4Y35</strain>
    </source>
</reference>
<name>A0A7G8BHE1_9BACT</name>
<feature type="chain" id="PRO_5028832148" evidence="1">
    <location>
        <begin position="26"/>
        <end position="151"/>
    </location>
</feature>
<gene>
    <name evidence="2" type="ORF">H7849_23580</name>
</gene>
<protein>
    <submittedName>
        <fullName evidence="2">Uncharacterized protein</fullName>
    </submittedName>
</protein>
<dbReference type="Proteomes" id="UP000515312">
    <property type="component" value="Chromosome"/>
</dbReference>